<evidence type="ECO:0000313" key="2">
    <source>
        <dbReference type="EMBL" id="TMJ04664.1"/>
    </source>
</evidence>
<name>A0A537L9I2_9BACT</name>
<protein>
    <submittedName>
        <fullName evidence="2">Uncharacterized protein</fullName>
    </submittedName>
</protein>
<proteinExistence type="predicted"/>
<evidence type="ECO:0000313" key="3">
    <source>
        <dbReference type="Proteomes" id="UP000319353"/>
    </source>
</evidence>
<dbReference type="AlphaFoldDB" id="A0A537L9I2"/>
<gene>
    <name evidence="2" type="ORF">E6H01_04090</name>
</gene>
<dbReference type="Proteomes" id="UP000319353">
    <property type="component" value="Unassembled WGS sequence"/>
</dbReference>
<dbReference type="PROSITE" id="PS51257">
    <property type="entry name" value="PROKAR_LIPOPROTEIN"/>
    <property type="match status" value="1"/>
</dbReference>
<accession>A0A537L9I2</accession>
<dbReference type="EMBL" id="VBAL01000038">
    <property type="protein sequence ID" value="TMJ04664.1"/>
    <property type="molecule type" value="Genomic_DNA"/>
</dbReference>
<organism evidence="2 3">
    <name type="scientific">Candidatus Segetimicrobium genomatis</name>
    <dbReference type="NCBI Taxonomy" id="2569760"/>
    <lineage>
        <taxon>Bacteria</taxon>
        <taxon>Bacillati</taxon>
        <taxon>Candidatus Sysuimicrobiota</taxon>
        <taxon>Candidatus Sysuimicrobiia</taxon>
        <taxon>Candidatus Sysuimicrobiales</taxon>
        <taxon>Candidatus Segetimicrobiaceae</taxon>
        <taxon>Candidatus Segetimicrobium</taxon>
    </lineage>
</organism>
<feature type="chain" id="PRO_5022196661" evidence="1">
    <location>
        <begin position="20"/>
        <end position="180"/>
    </location>
</feature>
<evidence type="ECO:0000256" key="1">
    <source>
        <dbReference type="SAM" id="SignalP"/>
    </source>
</evidence>
<comment type="caution">
    <text evidence="2">The sequence shown here is derived from an EMBL/GenBank/DDBJ whole genome shotgun (WGS) entry which is preliminary data.</text>
</comment>
<feature type="signal peptide" evidence="1">
    <location>
        <begin position="1"/>
        <end position="19"/>
    </location>
</feature>
<keyword evidence="1" id="KW-0732">Signal</keyword>
<reference evidence="2 3" key="1">
    <citation type="journal article" date="2019" name="Nat. Microbiol.">
        <title>Mediterranean grassland soil C-N compound turnover is dependent on rainfall and depth, and is mediated by genomically divergent microorganisms.</title>
        <authorList>
            <person name="Diamond S."/>
            <person name="Andeer P.F."/>
            <person name="Li Z."/>
            <person name="Crits-Christoph A."/>
            <person name="Burstein D."/>
            <person name="Anantharaman K."/>
            <person name="Lane K.R."/>
            <person name="Thomas B.C."/>
            <person name="Pan C."/>
            <person name="Northen T.R."/>
            <person name="Banfield J.F."/>
        </authorList>
    </citation>
    <scope>NUCLEOTIDE SEQUENCE [LARGE SCALE GENOMIC DNA]</scope>
    <source>
        <strain evidence="2">NP_4</strain>
    </source>
</reference>
<sequence length="180" mass="19150">MKAVRAAVVGLVVAAIVCACDRLPTAATPLLAARSGSGPSKKSGLVSCGQTYDSVTQLIGRKGGGFAVGPHYLFVDSLALSDTVRITAVAPSDTVRWVRFRPDGLVFQPTGDGWSALLYTNYTDCGVSTSDTLRVAQVSDALSILGYLQSYSKIKKNLWSQGQQYVVGLLQHFSNYAVAW</sequence>